<dbReference type="EMBL" id="CCKQ01000691">
    <property type="protein sequence ID" value="CDW71781.1"/>
    <property type="molecule type" value="Genomic_DNA"/>
</dbReference>
<accession>A0A077ZTJ3</accession>
<dbReference type="Proteomes" id="UP000039865">
    <property type="component" value="Unassembled WGS sequence"/>
</dbReference>
<dbReference type="AlphaFoldDB" id="A0A077ZTJ3"/>
<evidence type="ECO:0000313" key="3">
    <source>
        <dbReference type="Proteomes" id="UP000039865"/>
    </source>
</evidence>
<reference evidence="2 3" key="1">
    <citation type="submission" date="2014-06" db="EMBL/GenBank/DDBJ databases">
        <authorList>
            <person name="Swart Estienne"/>
        </authorList>
    </citation>
    <scope>NUCLEOTIDE SEQUENCE [LARGE SCALE GENOMIC DNA]</scope>
    <source>
        <strain evidence="2 3">130c</strain>
    </source>
</reference>
<sequence>MNSSSATQPDEILGNSEAPHVMKDKRTSGRLEANIYLNTKNDSGEEGTLVHSKQSSKKYISQDYETFIALIGETLGKA</sequence>
<evidence type="ECO:0000313" key="2">
    <source>
        <dbReference type="EMBL" id="CDW71781.1"/>
    </source>
</evidence>
<name>A0A077ZTJ3_STYLE</name>
<gene>
    <name evidence="2" type="primary">Contig10702.g11455</name>
    <name evidence="2" type="ORF">STYLEM_730</name>
</gene>
<dbReference type="InParanoid" id="A0A077ZTJ3"/>
<keyword evidence="3" id="KW-1185">Reference proteome</keyword>
<protein>
    <submittedName>
        <fullName evidence="2">Uncharacterized protein</fullName>
    </submittedName>
</protein>
<evidence type="ECO:0000256" key="1">
    <source>
        <dbReference type="SAM" id="MobiDB-lite"/>
    </source>
</evidence>
<organism evidence="2 3">
    <name type="scientific">Stylonychia lemnae</name>
    <name type="common">Ciliate</name>
    <dbReference type="NCBI Taxonomy" id="5949"/>
    <lineage>
        <taxon>Eukaryota</taxon>
        <taxon>Sar</taxon>
        <taxon>Alveolata</taxon>
        <taxon>Ciliophora</taxon>
        <taxon>Intramacronucleata</taxon>
        <taxon>Spirotrichea</taxon>
        <taxon>Stichotrichia</taxon>
        <taxon>Sporadotrichida</taxon>
        <taxon>Oxytrichidae</taxon>
        <taxon>Stylonychinae</taxon>
        <taxon>Stylonychia</taxon>
    </lineage>
</organism>
<proteinExistence type="predicted"/>
<feature type="region of interest" description="Disordered" evidence="1">
    <location>
        <begin position="1"/>
        <end position="29"/>
    </location>
</feature>
<feature type="compositionally biased region" description="Basic and acidic residues" evidence="1">
    <location>
        <begin position="20"/>
        <end position="29"/>
    </location>
</feature>